<evidence type="ECO:0000259" key="2">
    <source>
        <dbReference type="Pfam" id="PF00149"/>
    </source>
</evidence>
<feature type="domain" description="Calcineurin-like phosphoesterase" evidence="2">
    <location>
        <begin position="35"/>
        <end position="127"/>
    </location>
</feature>
<dbReference type="SUPFAM" id="SSF56300">
    <property type="entry name" value="Metallo-dependent phosphatases"/>
    <property type="match status" value="1"/>
</dbReference>
<evidence type="ECO:0000256" key="1">
    <source>
        <dbReference type="SAM" id="SignalP"/>
    </source>
</evidence>
<dbReference type="RefSeq" id="WP_277193505.1">
    <property type="nucleotide sequence ID" value="NZ_JAROAV010000053.1"/>
</dbReference>
<proteinExistence type="predicted"/>
<accession>A0ABT6CBN4</accession>
<dbReference type="InterPro" id="IPR004843">
    <property type="entry name" value="Calcineurin-like_PHP"/>
</dbReference>
<keyword evidence="4" id="KW-1185">Reference proteome</keyword>
<dbReference type="InterPro" id="IPR029052">
    <property type="entry name" value="Metallo-depent_PP-like"/>
</dbReference>
<feature type="chain" id="PRO_5045328853" evidence="1">
    <location>
        <begin position="21"/>
        <end position="338"/>
    </location>
</feature>
<name>A0ABT6CBN4_9MICO</name>
<feature type="signal peptide" evidence="1">
    <location>
        <begin position="1"/>
        <end position="20"/>
    </location>
</feature>
<reference evidence="3 4" key="1">
    <citation type="submission" date="2023-03" db="EMBL/GenBank/DDBJ databases">
        <title>YIM 133296 draft genome.</title>
        <authorList>
            <person name="Xiong L."/>
        </authorList>
    </citation>
    <scope>NUCLEOTIDE SEQUENCE [LARGE SCALE GENOMIC DNA]</scope>
    <source>
        <strain evidence="3 4">YIM 133296</strain>
    </source>
</reference>
<dbReference type="Proteomes" id="UP001528912">
    <property type="component" value="Unassembled WGS sequence"/>
</dbReference>
<dbReference type="Pfam" id="PF00149">
    <property type="entry name" value="Metallophos"/>
    <property type="match status" value="1"/>
</dbReference>
<evidence type="ECO:0000313" key="3">
    <source>
        <dbReference type="EMBL" id="MDF8266317.1"/>
    </source>
</evidence>
<protein>
    <submittedName>
        <fullName evidence="3">Metallophosphoesterase</fullName>
    </submittedName>
</protein>
<gene>
    <name evidence="3" type="ORF">P4R38_18865</name>
</gene>
<organism evidence="3 4">
    <name type="scientific">Luteipulveratus flavus</name>
    <dbReference type="NCBI Taxonomy" id="3031728"/>
    <lineage>
        <taxon>Bacteria</taxon>
        <taxon>Bacillati</taxon>
        <taxon>Actinomycetota</taxon>
        <taxon>Actinomycetes</taxon>
        <taxon>Micrococcales</taxon>
        <taxon>Dermacoccaceae</taxon>
        <taxon>Luteipulveratus</taxon>
    </lineage>
</organism>
<keyword evidence="1" id="KW-0732">Signal</keyword>
<evidence type="ECO:0000313" key="4">
    <source>
        <dbReference type="Proteomes" id="UP001528912"/>
    </source>
</evidence>
<sequence>MRTRTPIALAAAAASALSLAAPAYSAGNGSNHDYTLAVIGDVPYGAEQIQKFPAWIDEINADPDVRYDVHLGDIKNGSTRCDTEYFQWVKGQFDRFRDPLVYTPGDNEWTDCHRANNGAYNPLERLQAVRDTFFTRPNLTNGRSQHVNTQASEGLPENAAFSRNGVEFAAVHVVGSNNDLAPWTGLGKTAATPEQTTEQANRMTASISWVRQAFERAKGQHGRAVVLMMQADMFDPTYDVPRANNSAFDPLVAEIASQTKAFGKPVYLLNGDSHIYDSDNPLAPGSKWLSFYGLKEGVNNFHRVTVDGSDNNKDWLKLTVTGASNATPLTWERVPYQH</sequence>
<dbReference type="EMBL" id="JAROAV010000053">
    <property type="protein sequence ID" value="MDF8266317.1"/>
    <property type="molecule type" value="Genomic_DNA"/>
</dbReference>
<comment type="caution">
    <text evidence="3">The sequence shown here is derived from an EMBL/GenBank/DDBJ whole genome shotgun (WGS) entry which is preliminary data.</text>
</comment>